<dbReference type="InterPro" id="IPR037272">
    <property type="entry name" value="SNS_sf"/>
</dbReference>
<keyword evidence="3" id="KW-0812">Transmembrane</keyword>
<keyword evidence="6" id="KW-0915">Sodium</keyword>
<feature type="compositionally biased region" description="Basic residues" evidence="7">
    <location>
        <begin position="141"/>
        <end position="158"/>
    </location>
</feature>
<dbReference type="PROSITE" id="PS50267">
    <property type="entry name" value="NA_NEUROTRAN_SYMP_3"/>
    <property type="match status" value="1"/>
</dbReference>
<dbReference type="GO" id="GO:0005886">
    <property type="term" value="C:plasma membrane"/>
    <property type="evidence" value="ECO:0007669"/>
    <property type="project" value="TreeGrafter"/>
</dbReference>
<dbReference type="AlphaFoldDB" id="A0AB34HJP3"/>
<dbReference type="GO" id="GO:0046872">
    <property type="term" value="F:metal ion binding"/>
    <property type="evidence" value="ECO:0007669"/>
    <property type="project" value="UniProtKB-KW"/>
</dbReference>
<reference evidence="8 9" key="1">
    <citation type="submission" date="2022-11" db="EMBL/GenBank/DDBJ databases">
        <title>Whole genome sequence of Eschrichtius robustus ER-17-0199.</title>
        <authorList>
            <person name="Bruniche-Olsen A."/>
            <person name="Black A.N."/>
            <person name="Fields C.J."/>
            <person name="Walden K."/>
            <person name="Dewoody J.A."/>
        </authorList>
    </citation>
    <scope>NUCLEOTIDE SEQUENCE [LARGE SCALE GENOMIC DNA]</scope>
    <source>
        <strain evidence="8">ER-17-0199</strain>
        <tissue evidence="8">Blubber</tissue>
    </source>
</reference>
<keyword evidence="9" id="KW-1185">Reference proteome</keyword>
<feature type="binding site" evidence="6">
    <location>
        <position position="281"/>
    </location>
    <ligand>
        <name>Na(+)</name>
        <dbReference type="ChEBI" id="CHEBI:29101"/>
        <label>1</label>
    </ligand>
</feature>
<dbReference type="Pfam" id="PF00209">
    <property type="entry name" value="SNF"/>
    <property type="match status" value="1"/>
</dbReference>
<evidence type="ECO:0000313" key="8">
    <source>
        <dbReference type="EMBL" id="KAJ8791135.1"/>
    </source>
</evidence>
<accession>A0AB34HJP3</accession>
<dbReference type="EMBL" id="JAIQCJ010001309">
    <property type="protein sequence ID" value="KAJ8791135.1"/>
    <property type="molecule type" value="Genomic_DNA"/>
</dbReference>
<dbReference type="Proteomes" id="UP001159641">
    <property type="component" value="Unassembled WGS sequence"/>
</dbReference>
<keyword evidence="5" id="KW-0472">Membrane</keyword>
<comment type="subcellular location">
    <subcellularLocation>
        <location evidence="1">Membrane</location>
        <topology evidence="1">Multi-pass membrane protein</topology>
    </subcellularLocation>
</comment>
<dbReference type="PANTHER" id="PTHR11616">
    <property type="entry name" value="SODIUM/CHLORIDE DEPENDENT TRANSPORTER"/>
    <property type="match status" value="1"/>
</dbReference>
<dbReference type="SUPFAM" id="SSF161070">
    <property type="entry name" value="SNF-like"/>
    <property type="match status" value="1"/>
</dbReference>
<feature type="region of interest" description="Disordered" evidence="7">
    <location>
        <begin position="1"/>
        <end position="195"/>
    </location>
</feature>
<evidence type="ECO:0000256" key="2">
    <source>
        <dbReference type="ARBA" id="ARBA00022448"/>
    </source>
</evidence>
<keyword evidence="6" id="KW-0479">Metal-binding</keyword>
<dbReference type="GO" id="GO:0035725">
    <property type="term" value="P:sodium ion transmembrane transport"/>
    <property type="evidence" value="ECO:0007669"/>
    <property type="project" value="TreeGrafter"/>
</dbReference>
<comment type="caution">
    <text evidence="8">The sequence shown here is derived from an EMBL/GenBank/DDBJ whole genome shotgun (WGS) entry which is preliminary data.</text>
</comment>
<proteinExistence type="predicted"/>
<keyword evidence="4" id="KW-1133">Transmembrane helix</keyword>
<evidence type="ECO:0000256" key="1">
    <source>
        <dbReference type="ARBA" id="ARBA00004141"/>
    </source>
</evidence>
<name>A0AB34HJP3_ESCRO</name>
<feature type="binding site" evidence="6">
    <location>
        <position position="249"/>
    </location>
    <ligand>
        <name>Na(+)</name>
        <dbReference type="ChEBI" id="CHEBI:29101"/>
        <label>1</label>
    </ligand>
</feature>
<evidence type="ECO:0000256" key="4">
    <source>
        <dbReference type="ARBA" id="ARBA00022989"/>
    </source>
</evidence>
<feature type="compositionally biased region" description="Polar residues" evidence="7">
    <location>
        <begin position="52"/>
        <end position="62"/>
    </location>
</feature>
<evidence type="ECO:0000256" key="3">
    <source>
        <dbReference type="ARBA" id="ARBA00022692"/>
    </source>
</evidence>
<protein>
    <submittedName>
        <fullName evidence="8">Uncharacterized protein</fullName>
    </submittedName>
</protein>
<dbReference type="GO" id="GO:0006865">
    <property type="term" value="P:amino acid transport"/>
    <property type="evidence" value="ECO:0007669"/>
    <property type="project" value="TreeGrafter"/>
</dbReference>
<organism evidence="8 9">
    <name type="scientific">Eschrichtius robustus</name>
    <name type="common">California gray whale</name>
    <name type="synonym">Eschrichtius gibbosus</name>
    <dbReference type="NCBI Taxonomy" id="9764"/>
    <lineage>
        <taxon>Eukaryota</taxon>
        <taxon>Metazoa</taxon>
        <taxon>Chordata</taxon>
        <taxon>Craniata</taxon>
        <taxon>Vertebrata</taxon>
        <taxon>Euteleostomi</taxon>
        <taxon>Mammalia</taxon>
        <taxon>Eutheria</taxon>
        <taxon>Laurasiatheria</taxon>
        <taxon>Artiodactyla</taxon>
        <taxon>Whippomorpha</taxon>
        <taxon>Cetacea</taxon>
        <taxon>Mysticeti</taxon>
        <taxon>Eschrichtiidae</taxon>
        <taxon>Eschrichtius</taxon>
    </lineage>
</organism>
<dbReference type="InterPro" id="IPR000175">
    <property type="entry name" value="Na/ntran_symport"/>
</dbReference>
<sequence>MGFRGSPERRKLDWSSRPPTPTRTPRGTWQCTQASRYAHPSPGFTRNRHAGKTNNRPFSGNSFHGLVPSPPPRGFPHQRTHPARGDRRTDPPIHARREEPLGHSTVSRVPAPPGPQGLHSSSRSLPGRALPGGGTGPWYAGRRRFARSSSRNIRHRVHGGPTRPSSPQNPGPEGKQNKHPEPKLLSPDSQPEGPVPQVLRAASLVWMGPGGPLHVTSRQPELATSTAPRMQLLQSPRVWLDAATQVFFSLSLAFGGHIAFASYNPPRNNCRRDAVTIALVNGMTSLRASITVFSVLGFQAASDHGRCRDEGARCPRALGRGGPELGPLVGVPRMTFCFPREVERRVHPEPGMGPDPEAGSLQR</sequence>
<evidence type="ECO:0000256" key="6">
    <source>
        <dbReference type="PIRSR" id="PIRSR600175-1"/>
    </source>
</evidence>
<dbReference type="PANTHER" id="PTHR11616:SF109">
    <property type="entry name" value="INACTIVE SODIUM-DEPENDENT NEUTRAL AMINO ACID TRANSPORTER B(0)AT3"/>
    <property type="match status" value="1"/>
</dbReference>
<evidence type="ECO:0000256" key="7">
    <source>
        <dbReference type="SAM" id="MobiDB-lite"/>
    </source>
</evidence>
<keyword evidence="2" id="KW-0813">Transport</keyword>
<feature type="compositionally biased region" description="Basic and acidic residues" evidence="7">
    <location>
        <begin position="1"/>
        <end position="14"/>
    </location>
</feature>
<feature type="compositionally biased region" description="Basic and acidic residues" evidence="7">
    <location>
        <begin position="83"/>
        <end position="101"/>
    </location>
</feature>
<evidence type="ECO:0000256" key="5">
    <source>
        <dbReference type="ARBA" id="ARBA00023136"/>
    </source>
</evidence>
<evidence type="ECO:0000313" key="9">
    <source>
        <dbReference type="Proteomes" id="UP001159641"/>
    </source>
</evidence>
<gene>
    <name evidence="8" type="ORF">J1605_020805</name>
</gene>